<evidence type="ECO:0000256" key="3">
    <source>
        <dbReference type="PROSITE-ProRule" id="PRU01278"/>
    </source>
</evidence>
<evidence type="ECO:0000259" key="4">
    <source>
        <dbReference type="PROSITE" id="PS51930"/>
    </source>
</evidence>
<dbReference type="Proteomes" id="UP000317716">
    <property type="component" value="Unassembled WGS sequence"/>
</dbReference>
<dbReference type="InterPro" id="IPR011238">
    <property type="entry name" value="Micro_shell_prot_PduT"/>
</dbReference>
<dbReference type="InterPro" id="IPR050575">
    <property type="entry name" value="BMC_shell"/>
</dbReference>
<dbReference type="InterPro" id="IPR044872">
    <property type="entry name" value="CcmK/CsoS1_BMC"/>
</dbReference>
<feature type="domain" description="BMC" evidence="4">
    <location>
        <begin position="97"/>
        <end position="183"/>
    </location>
</feature>
<dbReference type="PIRSF" id="PIRSF034834">
    <property type="entry name" value="PduT"/>
    <property type="match status" value="1"/>
</dbReference>
<dbReference type="SMART" id="SM00877">
    <property type="entry name" value="BMC"/>
    <property type="match status" value="2"/>
</dbReference>
<accession>A0A538SZI9</accession>
<organism evidence="5 6">
    <name type="scientific">Eiseniibacteriota bacterium</name>
    <dbReference type="NCBI Taxonomy" id="2212470"/>
    <lineage>
        <taxon>Bacteria</taxon>
        <taxon>Candidatus Eiseniibacteriota</taxon>
    </lineage>
</organism>
<dbReference type="SUPFAM" id="SSF143414">
    <property type="entry name" value="CcmK-like"/>
    <property type="match status" value="2"/>
</dbReference>
<evidence type="ECO:0000256" key="2">
    <source>
        <dbReference type="ARBA" id="ARBA00024446"/>
    </source>
</evidence>
<comment type="caution">
    <text evidence="5">The sequence shown here is derived from an EMBL/GenBank/DDBJ whole genome shotgun (WGS) entry which is preliminary data.</text>
</comment>
<comment type="subcellular location">
    <subcellularLocation>
        <location evidence="1">Bacterial microcompartment</location>
    </subcellularLocation>
</comment>
<evidence type="ECO:0000256" key="1">
    <source>
        <dbReference type="ARBA" id="ARBA00024322"/>
    </source>
</evidence>
<keyword evidence="2" id="KW-1283">Bacterial microcompartment</keyword>
<feature type="domain" description="BMC" evidence="4">
    <location>
        <begin position="5"/>
        <end position="87"/>
    </location>
</feature>
<dbReference type="InterPro" id="IPR000249">
    <property type="entry name" value="BMC_dom"/>
</dbReference>
<dbReference type="AlphaFoldDB" id="A0A538SZI9"/>
<dbReference type="InterPro" id="IPR037233">
    <property type="entry name" value="CcmK-like_sf"/>
</dbReference>
<dbReference type="Gene3D" id="3.30.70.1710">
    <property type="match status" value="2"/>
</dbReference>
<dbReference type="EMBL" id="VBOS01000149">
    <property type="protein sequence ID" value="TMQ56807.1"/>
    <property type="molecule type" value="Genomic_DNA"/>
</dbReference>
<dbReference type="CDD" id="cd07053">
    <property type="entry name" value="BMC_PduT_repeat1"/>
    <property type="match status" value="1"/>
</dbReference>
<dbReference type="PROSITE" id="PS51930">
    <property type="entry name" value="BMC_2"/>
    <property type="match status" value="2"/>
</dbReference>
<reference evidence="5 6" key="1">
    <citation type="journal article" date="2019" name="Nat. Microbiol.">
        <title>Mediterranean grassland soil C-N compound turnover is dependent on rainfall and depth, and is mediated by genomically divergent microorganisms.</title>
        <authorList>
            <person name="Diamond S."/>
            <person name="Andeer P.F."/>
            <person name="Li Z."/>
            <person name="Crits-Christoph A."/>
            <person name="Burstein D."/>
            <person name="Anantharaman K."/>
            <person name="Lane K.R."/>
            <person name="Thomas B.C."/>
            <person name="Pan C."/>
            <person name="Northen T.R."/>
            <person name="Banfield J.F."/>
        </authorList>
    </citation>
    <scope>NUCLEOTIDE SEQUENCE [LARGE SCALE GENOMIC DNA]</scope>
    <source>
        <strain evidence="5">WS_2</strain>
    </source>
</reference>
<dbReference type="GO" id="GO:0031469">
    <property type="term" value="C:bacterial microcompartment"/>
    <property type="evidence" value="ECO:0007669"/>
    <property type="project" value="UniProtKB-SubCell"/>
</dbReference>
<evidence type="ECO:0000313" key="6">
    <source>
        <dbReference type="Proteomes" id="UP000317716"/>
    </source>
</evidence>
<protein>
    <submittedName>
        <fullName evidence="5">BMC domain-containing protein</fullName>
    </submittedName>
</protein>
<dbReference type="PANTHER" id="PTHR33941:SF11">
    <property type="entry name" value="BACTERIAL MICROCOMPARTMENT SHELL PROTEIN PDUJ"/>
    <property type="match status" value="1"/>
</dbReference>
<proteinExistence type="inferred from homology"/>
<comment type="similarity">
    <text evidence="3">Belongs to the bacterial microcompartments protein family.</text>
</comment>
<dbReference type="PANTHER" id="PTHR33941">
    <property type="entry name" value="PROPANEDIOL UTILIZATION PROTEIN PDUA"/>
    <property type="match status" value="1"/>
</dbReference>
<sequence>MMPVAIAAIETSSIAQGTVVGDAMVKTAEVELLEARTLSPGKYWVLIGGEVGPVRASFRRGVDVAGETLLDSLFIPNIHESVLQALAGTAPKVDHDALGVIETMTAAATIVAADQAAKAAHVVVRDIKLANGLGGKGYFYVSGAVHDVQAAIEAGRDEAVKRGLLTRSVVVPRLHAQMKAKILGATAER</sequence>
<evidence type="ECO:0000313" key="5">
    <source>
        <dbReference type="EMBL" id="TMQ56807.1"/>
    </source>
</evidence>
<name>A0A538SZI9_UNCEI</name>
<dbReference type="Pfam" id="PF00936">
    <property type="entry name" value="BMC"/>
    <property type="match status" value="2"/>
</dbReference>
<gene>
    <name evidence="5" type="ORF">E6K72_04395</name>
</gene>